<feature type="region of interest" description="Disordered" evidence="1">
    <location>
        <begin position="1"/>
        <end position="32"/>
    </location>
</feature>
<dbReference type="Gene3D" id="3.40.220.10">
    <property type="entry name" value="Leucine Aminopeptidase, subunit E, domain 1"/>
    <property type="match status" value="1"/>
</dbReference>
<dbReference type="EMBL" id="AUZY01000043">
    <property type="protein sequence ID" value="EQD79736.1"/>
    <property type="molecule type" value="Genomic_DNA"/>
</dbReference>
<reference evidence="2" key="1">
    <citation type="submission" date="2013-08" db="EMBL/GenBank/DDBJ databases">
        <authorList>
            <person name="Mendez C."/>
            <person name="Richter M."/>
            <person name="Ferrer M."/>
            <person name="Sanchez J."/>
        </authorList>
    </citation>
    <scope>NUCLEOTIDE SEQUENCE</scope>
</reference>
<name>T1C2Q6_9ZZZZ</name>
<organism evidence="2">
    <name type="scientific">mine drainage metagenome</name>
    <dbReference type="NCBI Taxonomy" id="410659"/>
    <lineage>
        <taxon>unclassified sequences</taxon>
        <taxon>metagenomes</taxon>
        <taxon>ecological metagenomes</taxon>
    </lineage>
</organism>
<accession>T1C2Q6</accession>
<feature type="non-terminal residue" evidence="2">
    <location>
        <position position="136"/>
    </location>
</feature>
<dbReference type="AlphaFoldDB" id="T1C2Q6"/>
<reference evidence="2" key="2">
    <citation type="journal article" date="2014" name="ISME J.">
        <title>Microbial stratification in low pH oxic and suboxic macroscopic growths along an acid mine drainage.</title>
        <authorList>
            <person name="Mendez-Garcia C."/>
            <person name="Mesa V."/>
            <person name="Sprenger R.R."/>
            <person name="Richter M."/>
            <person name="Diez M.S."/>
            <person name="Solano J."/>
            <person name="Bargiela R."/>
            <person name="Golyshina O.V."/>
            <person name="Manteca A."/>
            <person name="Ramos J.L."/>
            <person name="Gallego J.R."/>
            <person name="Llorente I."/>
            <person name="Martins Dos Santos V.A."/>
            <person name="Jensen O.N."/>
            <person name="Pelaez A.I."/>
            <person name="Sanchez J."/>
            <person name="Ferrer M."/>
        </authorList>
    </citation>
    <scope>NUCLEOTIDE SEQUENCE</scope>
</reference>
<protein>
    <submittedName>
        <fullName evidence="2">Appr-1-p processing domain protein</fullName>
    </submittedName>
</protein>
<comment type="caution">
    <text evidence="2">The sequence shown here is derived from an EMBL/GenBank/DDBJ whole genome shotgun (WGS) entry which is preliminary data.</text>
</comment>
<evidence type="ECO:0000313" key="2">
    <source>
        <dbReference type="EMBL" id="EQD79736.1"/>
    </source>
</evidence>
<sequence length="136" mass="14373">MLGICKPSGPRSGSGGELLEIRGDALDPRGPGPKLIVQIVNDKTPNWGGGFSKAARERFPAAQEDFRRWAAEKKANLSLGSIRVTTVGDGTHLASMVAQHGYGASDVPRIRYGALQSGLGQLREAAVNLNATVHMP</sequence>
<proteinExistence type="predicted"/>
<dbReference type="SUPFAM" id="SSF52949">
    <property type="entry name" value="Macro domain-like"/>
    <property type="match status" value="1"/>
</dbReference>
<gene>
    <name evidence="2" type="ORF">B1B_00052</name>
</gene>
<evidence type="ECO:0000256" key="1">
    <source>
        <dbReference type="SAM" id="MobiDB-lite"/>
    </source>
</evidence>
<dbReference type="InterPro" id="IPR043472">
    <property type="entry name" value="Macro_dom-like"/>
</dbReference>